<evidence type="ECO:0000313" key="2">
    <source>
        <dbReference type="Proteomes" id="UP000028530"/>
    </source>
</evidence>
<reference evidence="1 2" key="1">
    <citation type="submission" date="2015-11" db="EMBL/GenBank/DDBJ databases">
        <authorList>
            <person name="Chong T.M."/>
            <person name="Chan K.G."/>
            <person name="Dessaux Y."/>
        </authorList>
    </citation>
    <scope>NUCLEOTIDE SEQUENCE [LARGE SCALE GENOMIC DNA]</scope>
    <source>
        <strain evidence="1 2">S5.2</strain>
    </source>
</reference>
<protein>
    <recommendedName>
        <fullName evidence="3">Transposase</fullName>
    </recommendedName>
</protein>
<proteinExistence type="predicted"/>
<accession>A0ABM5VRB1</accession>
<name>A0ABM5VRB1_ECTME</name>
<dbReference type="Proteomes" id="UP000028530">
    <property type="component" value="Chromosome"/>
</dbReference>
<sequence length="106" mass="11673">MLPQRSVSVARTTAKLLQPETKLALPQLPQIAGENGVAVTLRQVPMLSVEQCGQLYMRANYQLGDTAVAFAHDSCRITFLVVLQVLVWPEDARGKRDSTQGETRHG</sequence>
<dbReference type="EMBL" id="CP013124">
    <property type="protein sequence ID" value="ALN17349.1"/>
    <property type="molecule type" value="Genomic_DNA"/>
</dbReference>
<organism evidence="1 2">
    <name type="scientific">Ectopseudomonas mendocina S5.2</name>
    <dbReference type="NCBI Taxonomy" id="1225174"/>
    <lineage>
        <taxon>Bacteria</taxon>
        <taxon>Pseudomonadati</taxon>
        <taxon>Pseudomonadota</taxon>
        <taxon>Gammaproteobacteria</taxon>
        <taxon>Pseudomonadales</taxon>
        <taxon>Pseudomonadaceae</taxon>
        <taxon>Ectopseudomonas</taxon>
    </lineage>
</organism>
<evidence type="ECO:0000313" key="1">
    <source>
        <dbReference type="EMBL" id="ALN17349.1"/>
    </source>
</evidence>
<evidence type="ECO:0008006" key="3">
    <source>
        <dbReference type="Google" id="ProtNLM"/>
    </source>
</evidence>
<keyword evidence="2" id="KW-1185">Reference proteome</keyword>
<gene>
    <name evidence="1" type="ORF">DW68_001555</name>
</gene>